<comment type="catalytic activity">
    <reaction evidence="1 8">
        <text>a myo-inositol phosphate + H2O = myo-inositol + phosphate</text>
        <dbReference type="Rhea" id="RHEA:24056"/>
        <dbReference type="ChEBI" id="CHEBI:15377"/>
        <dbReference type="ChEBI" id="CHEBI:17268"/>
        <dbReference type="ChEBI" id="CHEBI:43474"/>
        <dbReference type="ChEBI" id="CHEBI:84139"/>
        <dbReference type="EC" id="3.1.3.25"/>
    </reaction>
</comment>
<evidence type="ECO:0000256" key="3">
    <source>
        <dbReference type="ARBA" id="ARBA00009759"/>
    </source>
</evidence>
<proteinExistence type="inferred from homology"/>
<name>A0A556AUT4_9BURK</name>
<comment type="similarity">
    <text evidence="3 8">Belongs to the inositol monophosphatase superfamily.</text>
</comment>
<feature type="binding site" evidence="7">
    <location>
        <position position="90"/>
    </location>
    <ligand>
        <name>Mg(2+)</name>
        <dbReference type="ChEBI" id="CHEBI:18420"/>
        <label>2</label>
    </ligand>
</feature>
<comment type="cofactor">
    <cofactor evidence="2 7 8">
        <name>Mg(2+)</name>
        <dbReference type="ChEBI" id="CHEBI:18420"/>
    </cofactor>
</comment>
<dbReference type="PANTHER" id="PTHR20854">
    <property type="entry name" value="INOSITOL MONOPHOSPHATASE"/>
    <property type="match status" value="1"/>
</dbReference>
<dbReference type="InterPro" id="IPR000760">
    <property type="entry name" value="Inositol_monophosphatase-like"/>
</dbReference>
<dbReference type="GO" id="GO:0046872">
    <property type="term" value="F:metal ion binding"/>
    <property type="evidence" value="ECO:0007669"/>
    <property type="project" value="UniProtKB-KW"/>
</dbReference>
<evidence type="ECO:0000256" key="5">
    <source>
        <dbReference type="ARBA" id="ARBA00022801"/>
    </source>
</evidence>
<dbReference type="RefSeq" id="WP_143947770.1">
    <property type="nucleotide sequence ID" value="NZ_BAABMB010000002.1"/>
</dbReference>
<dbReference type="InterPro" id="IPR033942">
    <property type="entry name" value="IMPase"/>
</dbReference>
<evidence type="ECO:0000313" key="9">
    <source>
        <dbReference type="EMBL" id="TSH96660.1"/>
    </source>
</evidence>
<dbReference type="Pfam" id="PF00459">
    <property type="entry name" value="Inositol_P"/>
    <property type="match status" value="1"/>
</dbReference>
<dbReference type="EMBL" id="VLTJ01000014">
    <property type="protein sequence ID" value="TSH96660.1"/>
    <property type="molecule type" value="Genomic_DNA"/>
</dbReference>
<dbReference type="Gene3D" id="3.30.540.10">
    <property type="entry name" value="Fructose-1,6-Bisphosphatase, subunit A, domain 1"/>
    <property type="match status" value="1"/>
</dbReference>
<protein>
    <recommendedName>
        <fullName evidence="8">Inositol-1-monophosphatase</fullName>
        <ecNumber evidence="8">3.1.3.25</ecNumber>
    </recommendedName>
</protein>
<dbReference type="GO" id="GO:0007165">
    <property type="term" value="P:signal transduction"/>
    <property type="evidence" value="ECO:0007669"/>
    <property type="project" value="TreeGrafter"/>
</dbReference>
<dbReference type="GO" id="GO:0008934">
    <property type="term" value="F:inositol monophosphate 1-phosphatase activity"/>
    <property type="evidence" value="ECO:0007669"/>
    <property type="project" value="InterPro"/>
</dbReference>
<dbReference type="InterPro" id="IPR020583">
    <property type="entry name" value="Inositol_monoP_metal-BS"/>
</dbReference>
<evidence type="ECO:0000256" key="6">
    <source>
        <dbReference type="ARBA" id="ARBA00022842"/>
    </source>
</evidence>
<keyword evidence="5 8" id="KW-0378">Hydrolase</keyword>
<dbReference type="PROSITE" id="PS00630">
    <property type="entry name" value="IMP_2"/>
    <property type="match status" value="1"/>
</dbReference>
<dbReference type="GO" id="GO:0046854">
    <property type="term" value="P:phosphatidylinositol phosphate biosynthetic process"/>
    <property type="evidence" value="ECO:0007669"/>
    <property type="project" value="InterPro"/>
</dbReference>
<evidence type="ECO:0000256" key="4">
    <source>
        <dbReference type="ARBA" id="ARBA00022723"/>
    </source>
</evidence>
<dbReference type="PANTHER" id="PTHR20854:SF4">
    <property type="entry name" value="INOSITOL-1-MONOPHOSPHATASE-RELATED"/>
    <property type="match status" value="1"/>
</dbReference>
<dbReference type="PROSITE" id="PS00629">
    <property type="entry name" value="IMP_1"/>
    <property type="match status" value="1"/>
</dbReference>
<feature type="binding site" evidence="7">
    <location>
        <position position="89"/>
    </location>
    <ligand>
        <name>Mg(2+)</name>
        <dbReference type="ChEBI" id="CHEBI:18420"/>
        <label>1</label>
        <note>catalytic</note>
    </ligand>
</feature>
<reference evidence="9 10" key="1">
    <citation type="submission" date="2019-07" db="EMBL/GenBank/DDBJ databases">
        <title>Qingshengfaniella alkalisoli gen. nov., sp. nov., isolated from saline soil.</title>
        <authorList>
            <person name="Xu L."/>
            <person name="Huang X.-X."/>
            <person name="Sun J.-Q."/>
        </authorList>
    </citation>
    <scope>NUCLEOTIDE SEQUENCE [LARGE SCALE GENOMIC DNA]</scope>
    <source>
        <strain evidence="9 10">DSM 27279</strain>
    </source>
</reference>
<sequence length="272" mass="29308">MHPMLNTAVKAARRAGNIINRASMDLDRLAVARKAPRDFVTEVDTAAEQAVIETLQEAYPHHAILAEESGEHAPLRESDSEFQWIIDPLDGTTNFVHGFPDYAVSIALAERGVVTQAVVYDPTRNELFTATRGAGAFLNDRRIRVSRRIRISEALIGASFRSADDAQLARWSRLFSEMSVSCAGTRRIGSAVLDLAWTAAGRLDGCYGAGLKPWDIAAGGLLILEAGGLIGDFAGEQTWLESGNLVASAPKLFPGLLGLLEPMHSSLAPRTA</sequence>
<dbReference type="AlphaFoldDB" id="A0A556AUT4"/>
<feature type="binding site" evidence="7">
    <location>
        <position position="67"/>
    </location>
    <ligand>
        <name>Mg(2+)</name>
        <dbReference type="ChEBI" id="CHEBI:18420"/>
        <label>1</label>
        <note>catalytic</note>
    </ligand>
</feature>
<dbReference type="OrthoDB" id="9785695at2"/>
<evidence type="ECO:0000313" key="10">
    <source>
        <dbReference type="Proteomes" id="UP000318405"/>
    </source>
</evidence>
<dbReference type="EC" id="3.1.3.25" evidence="8"/>
<dbReference type="GO" id="GO:0006020">
    <property type="term" value="P:inositol metabolic process"/>
    <property type="evidence" value="ECO:0007669"/>
    <property type="project" value="TreeGrafter"/>
</dbReference>
<accession>A0A556AUT4</accession>
<keyword evidence="10" id="KW-1185">Reference proteome</keyword>
<dbReference type="FunFam" id="3.30.540.10:FF:000003">
    <property type="entry name" value="Inositol-1-monophosphatase"/>
    <property type="match status" value="1"/>
</dbReference>
<dbReference type="InterPro" id="IPR020550">
    <property type="entry name" value="Inositol_monophosphatase_CS"/>
</dbReference>
<feature type="binding site" evidence="7">
    <location>
        <position position="87"/>
    </location>
    <ligand>
        <name>Mg(2+)</name>
        <dbReference type="ChEBI" id="CHEBI:18420"/>
        <label>1</label>
        <note>catalytic</note>
    </ligand>
</feature>
<evidence type="ECO:0000256" key="1">
    <source>
        <dbReference type="ARBA" id="ARBA00001033"/>
    </source>
</evidence>
<evidence type="ECO:0000256" key="2">
    <source>
        <dbReference type="ARBA" id="ARBA00001946"/>
    </source>
</evidence>
<dbReference type="CDD" id="cd01639">
    <property type="entry name" value="IMPase"/>
    <property type="match status" value="1"/>
</dbReference>
<evidence type="ECO:0000256" key="8">
    <source>
        <dbReference type="RuleBase" id="RU364068"/>
    </source>
</evidence>
<dbReference type="SUPFAM" id="SSF56655">
    <property type="entry name" value="Carbohydrate phosphatase"/>
    <property type="match status" value="1"/>
</dbReference>
<dbReference type="InterPro" id="IPR022337">
    <property type="entry name" value="Inositol_monophosphatase_SuhB"/>
</dbReference>
<dbReference type="PRINTS" id="PR00377">
    <property type="entry name" value="IMPHPHTASES"/>
</dbReference>
<keyword evidence="4 7" id="KW-0479">Metal-binding</keyword>
<feature type="binding site" evidence="7">
    <location>
        <position position="215"/>
    </location>
    <ligand>
        <name>Mg(2+)</name>
        <dbReference type="ChEBI" id="CHEBI:18420"/>
        <label>1</label>
        <note>catalytic</note>
    </ligand>
</feature>
<dbReference type="Gene3D" id="3.40.190.80">
    <property type="match status" value="1"/>
</dbReference>
<keyword evidence="6 7" id="KW-0460">Magnesium</keyword>
<organism evidence="9 10">
    <name type="scientific">Verticiella sediminum</name>
    <dbReference type="NCBI Taxonomy" id="1247510"/>
    <lineage>
        <taxon>Bacteria</taxon>
        <taxon>Pseudomonadati</taxon>
        <taxon>Pseudomonadota</taxon>
        <taxon>Betaproteobacteria</taxon>
        <taxon>Burkholderiales</taxon>
        <taxon>Alcaligenaceae</taxon>
        <taxon>Verticiella</taxon>
    </lineage>
</organism>
<dbReference type="PRINTS" id="PR01959">
    <property type="entry name" value="SBIMPHPHTASE"/>
</dbReference>
<dbReference type="Proteomes" id="UP000318405">
    <property type="component" value="Unassembled WGS sequence"/>
</dbReference>
<evidence type="ECO:0000256" key="7">
    <source>
        <dbReference type="PIRSR" id="PIRSR600760-2"/>
    </source>
</evidence>
<comment type="caution">
    <text evidence="9">The sequence shown here is derived from an EMBL/GenBank/DDBJ whole genome shotgun (WGS) entry which is preliminary data.</text>
</comment>
<gene>
    <name evidence="9" type="ORF">FOZ76_08775</name>
</gene>